<evidence type="ECO:0000313" key="3">
    <source>
        <dbReference type="Proteomes" id="UP000193067"/>
    </source>
</evidence>
<proteinExistence type="predicted"/>
<sequence>MYRSGGACPRNTIGGCLWRQTAFLRVVSGIRVNRSHKASIGGTCMLFLLLHHFAPSPSLYLTASHEARVQAVACAVVGCLVAFPKHGGRACCQLPCGVANMSCGAISTELHVRLRTHGRVAMCCVPMSYTMMCLRAGQNFPKPGRLVSLRRTYGTMTYTVALELTTGSASRRETTHKSGRCGCDGSAENKSAPPMAAKLGQ</sequence>
<dbReference type="EMBL" id="KZ084098">
    <property type="protein sequence ID" value="OSD04143.1"/>
    <property type="molecule type" value="Genomic_DNA"/>
</dbReference>
<reference evidence="2 3" key="1">
    <citation type="journal article" date="2015" name="Biotechnol. Biofuels">
        <title>Enhanced degradation of softwood versus hardwood by the white-rot fungus Pycnoporus coccineus.</title>
        <authorList>
            <person name="Couturier M."/>
            <person name="Navarro D."/>
            <person name="Chevret D."/>
            <person name="Henrissat B."/>
            <person name="Piumi F."/>
            <person name="Ruiz-Duenas F.J."/>
            <person name="Martinez A.T."/>
            <person name="Grigoriev I.V."/>
            <person name="Riley R."/>
            <person name="Lipzen A."/>
            <person name="Berrin J.G."/>
            <person name="Master E.R."/>
            <person name="Rosso M.N."/>
        </authorList>
    </citation>
    <scope>NUCLEOTIDE SEQUENCE [LARGE SCALE GENOMIC DNA]</scope>
    <source>
        <strain evidence="2 3">BRFM310</strain>
    </source>
</reference>
<dbReference type="Proteomes" id="UP000193067">
    <property type="component" value="Unassembled WGS sequence"/>
</dbReference>
<organism evidence="2 3">
    <name type="scientific">Trametes coccinea (strain BRFM310)</name>
    <name type="common">Pycnoporus coccineus</name>
    <dbReference type="NCBI Taxonomy" id="1353009"/>
    <lineage>
        <taxon>Eukaryota</taxon>
        <taxon>Fungi</taxon>
        <taxon>Dikarya</taxon>
        <taxon>Basidiomycota</taxon>
        <taxon>Agaricomycotina</taxon>
        <taxon>Agaricomycetes</taxon>
        <taxon>Polyporales</taxon>
        <taxon>Polyporaceae</taxon>
        <taxon>Trametes</taxon>
    </lineage>
</organism>
<dbReference type="OrthoDB" id="10663014at2759"/>
<evidence type="ECO:0000256" key="1">
    <source>
        <dbReference type="SAM" id="MobiDB-lite"/>
    </source>
</evidence>
<gene>
    <name evidence="2" type="ORF">PYCCODRAFT_182036</name>
</gene>
<evidence type="ECO:0000313" key="2">
    <source>
        <dbReference type="EMBL" id="OSD04143.1"/>
    </source>
</evidence>
<protein>
    <submittedName>
        <fullName evidence="2">Uncharacterized protein</fullName>
    </submittedName>
</protein>
<feature type="region of interest" description="Disordered" evidence="1">
    <location>
        <begin position="169"/>
        <end position="201"/>
    </location>
</feature>
<keyword evidence="3" id="KW-1185">Reference proteome</keyword>
<name>A0A1Y2ITZ3_TRAC3</name>
<dbReference type="AlphaFoldDB" id="A0A1Y2ITZ3"/>
<accession>A0A1Y2ITZ3</accession>